<dbReference type="InterPro" id="IPR001468">
    <property type="entry name" value="Indole-3-GlycerolPSynthase_CS"/>
</dbReference>
<evidence type="ECO:0000256" key="1">
    <source>
        <dbReference type="ARBA" id="ARBA00001633"/>
    </source>
</evidence>
<evidence type="ECO:0000256" key="6">
    <source>
        <dbReference type="ARBA" id="ARBA00023141"/>
    </source>
</evidence>
<dbReference type="InterPro" id="IPR013798">
    <property type="entry name" value="Indole-3-glycerol_P_synth_dom"/>
</dbReference>
<dbReference type="PANTHER" id="PTHR22854:SF2">
    <property type="entry name" value="INDOLE-3-GLYCEROL-PHOSPHATE SYNTHASE"/>
    <property type="match status" value="1"/>
</dbReference>
<comment type="pathway">
    <text evidence="2 8">Amino-acid biosynthesis; L-tryptophan biosynthesis; L-tryptophan from chorismate: step 4/5.</text>
</comment>
<comment type="similarity">
    <text evidence="8">Belongs to the TrpC family.</text>
</comment>
<keyword evidence="3 8" id="KW-0028">Amino-acid biosynthesis</keyword>
<dbReference type="HAMAP" id="MF_00134_B">
    <property type="entry name" value="IGPS_B"/>
    <property type="match status" value="1"/>
</dbReference>
<dbReference type="NCBIfam" id="NF001373">
    <property type="entry name" value="PRK00278.1-6"/>
    <property type="match status" value="1"/>
</dbReference>
<accession>A0ABW3UFQ5</accession>
<reference evidence="11" key="1">
    <citation type="journal article" date="2019" name="Int. J. Syst. Evol. Microbiol.">
        <title>The Global Catalogue of Microorganisms (GCM) 10K type strain sequencing project: providing services to taxonomists for standard genome sequencing and annotation.</title>
        <authorList>
            <consortium name="The Broad Institute Genomics Platform"/>
            <consortium name="The Broad Institute Genome Sequencing Center for Infectious Disease"/>
            <person name="Wu L."/>
            <person name="Ma J."/>
        </authorList>
    </citation>
    <scope>NUCLEOTIDE SEQUENCE [LARGE SCALE GENOMIC DNA]</scope>
    <source>
        <strain evidence="11">CCUG 53270</strain>
    </source>
</reference>
<comment type="caution">
    <text evidence="10">The sequence shown here is derived from an EMBL/GenBank/DDBJ whole genome shotgun (WGS) entry which is preliminary data.</text>
</comment>
<dbReference type="GO" id="GO:0004425">
    <property type="term" value="F:indole-3-glycerol-phosphate synthase activity"/>
    <property type="evidence" value="ECO:0007669"/>
    <property type="project" value="UniProtKB-EC"/>
</dbReference>
<dbReference type="Gene3D" id="3.20.20.70">
    <property type="entry name" value="Aldolase class I"/>
    <property type="match status" value="1"/>
</dbReference>
<dbReference type="Pfam" id="PF00218">
    <property type="entry name" value="IGPS"/>
    <property type="match status" value="1"/>
</dbReference>
<evidence type="ECO:0000256" key="7">
    <source>
        <dbReference type="ARBA" id="ARBA00023239"/>
    </source>
</evidence>
<gene>
    <name evidence="8 10" type="primary">trpC</name>
    <name evidence="10" type="ORF">ACFQ4B_01255</name>
</gene>
<dbReference type="PROSITE" id="PS00614">
    <property type="entry name" value="IGPS"/>
    <property type="match status" value="1"/>
</dbReference>
<keyword evidence="11" id="KW-1185">Reference proteome</keyword>
<dbReference type="Proteomes" id="UP001597180">
    <property type="component" value="Unassembled WGS sequence"/>
</dbReference>
<dbReference type="InterPro" id="IPR011060">
    <property type="entry name" value="RibuloseP-bd_barrel"/>
</dbReference>
<dbReference type="EC" id="4.1.1.48" evidence="8"/>
<dbReference type="RefSeq" id="WP_345587596.1">
    <property type="nucleotide sequence ID" value="NZ_BAABJG010000011.1"/>
</dbReference>
<organism evidence="10 11">
    <name type="scientific">Paenibacillus vulneris</name>
    <dbReference type="NCBI Taxonomy" id="1133364"/>
    <lineage>
        <taxon>Bacteria</taxon>
        <taxon>Bacillati</taxon>
        <taxon>Bacillota</taxon>
        <taxon>Bacilli</taxon>
        <taxon>Bacillales</taxon>
        <taxon>Paenibacillaceae</taxon>
        <taxon>Paenibacillus</taxon>
    </lineage>
</organism>
<evidence type="ECO:0000259" key="9">
    <source>
        <dbReference type="Pfam" id="PF00218"/>
    </source>
</evidence>
<feature type="domain" description="Indole-3-glycerol phosphate synthase" evidence="9">
    <location>
        <begin position="3"/>
        <end position="257"/>
    </location>
</feature>
<keyword evidence="6 8" id="KW-0057">Aromatic amino acid biosynthesis</keyword>
<protein>
    <recommendedName>
        <fullName evidence="8">Indole-3-glycerol phosphate synthase</fullName>
        <shortName evidence="8">IGPS</shortName>
        <ecNumber evidence="8">4.1.1.48</ecNumber>
    </recommendedName>
</protein>
<dbReference type="InterPro" id="IPR045186">
    <property type="entry name" value="Indole-3-glycerol_P_synth"/>
</dbReference>
<dbReference type="InterPro" id="IPR013785">
    <property type="entry name" value="Aldolase_TIM"/>
</dbReference>
<dbReference type="EMBL" id="JBHTLU010000005">
    <property type="protein sequence ID" value="MFD1218731.1"/>
    <property type="molecule type" value="Genomic_DNA"/>
</dbReference>
<dbReference type="SUPFAM" id="SSF51366">
    <property type="entry name" value="Ribulose-phoshate binding barrel"/>
    <property type="match status" value="1"/>
</dbReference>
<evidence type="ECO:0000313" key="11">
    <source>
        <dbReference type="Proteomes" id="UP001597180"/>
    </source>
</evidence>
<evidence type="ECO:0000256" key="8">
    <source>
        <dbReference type="HAMAP-Rule" id="MF_00134"/>
    </source>
</evidence>
<evidence type="ECO:0000256" key="4">
    <source>
        <dbReference type="ARBA" id="ARBA00022793"/>
    </source>
</evidence>
<dbReference type="NCBIfam" id="NF001377">
    <property type="entry name" value="PRK00278.2-4"/>
    <property type="match status" value="1"/>
</dbReference>
<name>A0ABW3UFQ5_9BACL</name>
<evidence type="ECO:0000256" key="2">
    <source>
        <dbReference type="ARBA" id="ARBA00004696"/>
    </source>
</evidence>
<evidence type="ECO:0000256" key="3">
    <source>
        <dbReference type="ARBA" id="ARBA00022605"/>
    </source>
</evidence>
<sequence length="265" mass="29377">MFLDKIVATKVQEVEALKQTVTIAQMEQRIAALPPCLGFEQALAQGRKRPMRLIAEVKKASPSKGLIRSDFEPVQLAQAYERAGADCLSVLTDVDYFQGSNEYLSRVRQSVKLPLLRKDFTIDLHQIYEARCIGADAILLIAAILTTEQLKQFSETAKDLGLDVLVEVHDKEELDRVLTLDATLIGINNRNLKTFVTDLKTTEELISFIPKDVTIVSESGISQPSEIEYLQSIGAKAVLVGEHFMRQPIVEQAVHDLMGNAAVKG</sequence>
<evidence type="ECO:0000313" key="10">
    <source>
        <dbReference type="EMBL" id="MFD1218731.1"/>
    </source>
</evidence>
<keyword evidence="5 8" id="KW-0822">Tryptophan biosynthesis</keyword>
<comment type="catalytic activity">
    <reaction evidence="1 8">
        <text>1-(2-carboxyphenylamino)-1-deoxy-D-ribulose 5-phosphate + H(+) = (1S,2R)-1-C-(indol-3-yl)glycerol 3-phosphate + CO2 + H2O</text>
        <dbReference type="Rhea" id="RHEA:23476"/>
        <dbReference type="ChEBI" id="CHEBI:15377"/>
        <dbReference type="ChEBI" id="CHEBI:15378"/>
        <dbReference type="ChEBI" id="CHEBI:16526"/>
        <dbReference type="ChEBI" id="CHEBI:58613"/>
        <dbReference type="ChEBI" id="CHEBI:58866"/>
        <dbReference type="EC" id="4.1.1.48"/>
    </reaction>
</comment>
<dbReference type="CDD" id="cd00331">
    <property type="entry name" value="IGPS"/>
    <property type="match status" value="1"/>
</dbReference>
<keyword evidence="7 8" id="KW-0456">Lyase</keyword>
<dbReference type="PANTHER" id="PTHR22854">
    <property type="entry name" value="TRYPTOPHAN BIOSYNTHESIS PROTEIN"/>
    <property type="match status" value="1"/>
</dbReference>
<evidence type="ECO:0000256" key="5">
    <source>
        <dbReference type="ARBA" id="ARBA00022822"/>
    </source>
</evidence>
<proteinExistence type="inferred from homology"/>
<keyword evidence="4 8" id="KW-0210">Decarboxylase</keyword>